<dbReference type="PANTHER" id="PTHR48111:SF1">
    <property type="entry name" value="TWO-COMPONENT RESPONSE REGULATOR ORR33"/>
    <property type="match status" value="1"/>
</dbReference>
<keyword evidence="4 6" id="KW-0238">DNA-binding</keyword>
<sequence>MTLPPDVTRAALTAKEEALFELLERHPGRLFSRAEILERVWGLDFAGDDRIVDAYVKRVRRKAGDHLIETVRGAGYRRPGAPPQQQSLPHYHHLSSDALMLLDLGRRILRVTSTDGVLQEVEATLAANLQLRGVALLTRPDGGHRAAGLPWLVRGAAGSTGIPWAELPSVEGYEPLYTPDWGVHHHMTALLPLAGADTVWGTLAVVGAPGVTWDVTIYAQLEAVASLVNPALRLNMEIDLRRSAEQELRMLNAGLEARVQQRTEQLLRAIQQAELLNLLSRQLEQASSVSDLMRLGLPVLARLTGYAACAAWYPHAGDHSPALGCYQQDGAAIDGVTAAGTRRGGVSVQCDVNGQTLTIHAFDPQGVQRSQPDTVPLLESAAQSIAVNLSRHLHMQAMERTALTDEDTGLGNRQAFLSDLSAELAYATRHRSGFVLSVVEVANIRFLNATIGYAGGNDLIGRLARVLDGVRRTEDRAYRLNGATFACLLRLPSGVNRISALRGWQDRLQGTLADFVASAPFPLDVQYSDTVCPDHAGGVSEMFRVALDSLQPLTGPPATDRRYHG</sequence>
<evidence type="ECO:0000256" key="1">
    <source>
        <dbReference type="ARBA" id="ARBA00022553"/>
    </source>
</evidence>
<gene>
    <name evidence="8" type="ORF">ACFOSB_17305</name>
</gene>
<evidence type="ECO:0000256" key="5">
    <source>
        <dbReference type="ARBA" id="ARBA00023163"/>
    </source>
</evidence>
<feature type="domain" description="OmpR/PhoB-type" evidence="7">
    <location>
        <begin position="1"/>
        <end position="80"/>
    </location>
</feature>
<evidence type="ECO:0000256" key="2">
    <source>
        <dbReference type="ARBA" id="ARBA00023012"/>
    </source>
</evidence>
<comment type="caution">
    <text evidence="8">The sequence shown here is derived from an EMBL/GenBank/DDBJ whole genome shotgun (WGS) entry which is preliminary data.</text>
</comment>
<accession>A0ABV7ZET4</accession>
<keyword evidence="9" id="KW-1185">Reference proteome</keyword>
<organism evidence="8 9">
    <name type="scientific">Deinococcus rufus</name>
    <dbReference type="NCBI Taxonomy" id="2136097"/>
    <lineage>
        <taxon>Bacteria</taxon>
        <taxon>Thermotogati</taxon>
        <taxon>Deinococcota</taxon>
        <taxon>Deinococci</taxon>
        <taxon>Deinococcales</taxon>
        <taxon>Deinococcaceae</taxon>
        <taxon>Deinococcus</taxon>
    </lineage>
</organism>
<dbReference type="InterPro" id="IPR039420">
    <property type="entry name" value="WalR-like"/>
</dbReference>
<dbReference type="InterPro" id="IPR029787">
    <property type="entry name" value="Nucleotide_cyclase"/>
</dbReference>
<dbReference type="CDD" id="cd00383">
    <property type="entry name" value="trans_reg_C"/>
    <property type="match status" value="1"/>
</dbReference>
<dbReference type="Gene3D" id="1.10.10.10">
    <property type="entry name" value="Winged helix-like DNA-binding domain superfamily/Winged helix DNA-binding domain"/>
    <property type="match status" value="1"/>
</dbReference>
<reference evidence="9" key="1">
    <citation type="journal article" date="2019" name="Int. J. Syst. Evol. Microbiol.">
        <title>The Global Catalogue of Microorganisms (GCM) 10K type strain sequencing project: providing services to taxonomists for standard genome sequencing and annotation.</title>
        <authorList>
            <consortium name="The Broad Institute Genomics Platform"/>
            <consortium name="The Broad Institute Genome Sequencing Center for Infectious Disease"/>
            <person name="Wu L."/>
            <person name="Ma J."/>
        </authorList>
    </citation>
    <scope>NUCLEOTIDE SEQUENCE [LARGE SCALE GENOMIC DNA]</scope>
    <source>
        <strain evidence="9">CCTCC AB 2017081</strain>
    </source>
</reference>
<dbReference type="InterPro" id="IPR000160">
    <property type="entry name" value="GGDEF_dom"/>
</dbReference>
<dbReference type="PANTHER" id="PTHR48111">
    <property type="entry name" value="REGULATOR OF RPOS"/>
    <property type="match status" value="1"/>
</dbReference>
<dbReference type="InterPro" id="IPR043128">
    <property type="entry name" value="Rev_trsase/Diguanyl_cyclase"/>
</dbReference>
<dbReference type="SUPFAM" id="SSF55073">
    <property type="entry name" value="Nucleotide cyclase"/>
    <property type="match status" value="1"/>
</dbReference>
<evidence type="ECO:0000313" key="8">
    <source>
        <dbReference type="EMBL" id="MFC3834616.1"/>
    </source>
</evidence>
<evidence type="ECO:0000256" key="6">
    <source>
        <dbReference type="PROSITE-ProRule" id="PRU01091"/>
    </source>
</evidence>
<proteinExistence type="predicted"/>
<protein>
    <submittedName>
        <fullName evidence="8">Winged helix-turn-helix domain-containing protein</fullName>
    </submittedName>
</protein>
<evidence type="ECO:0000256" key="4">
    <source>
        <dbReference type="ARBA" id="ARBA00023125"/>
    </source>
</evidence>
<keyword evidence="5" id="KW-0804">Transcription</keyword>
<feature type="DNA-binding region" description="OmpR/PhoB-type" evidence="6">
    <location>
        <begin position="1"/>
        <end position="80"/>
    </location>
</feature>
<dbReference type="Gene3D" id="3.30.70.270">
    <property type="match status" value="1"/>
</dbReference>
<dbReference type="Proteomes" id="UP001595803">
    <property type="component" value="Unassembled WGS sequence"/>
</dbReference>
<name>A0ABV7ZET4_9DEIO</name>
<evidence type="ECO:0000259" key="7">
    <source>
        <dbReference type="PROSITE" id="PS51755"/>
    </source>
</evidence>
<dbReference type="Pfam" id="PF00990">
    <property type="entry name" value="GGDEF"/>
    <property type="match status" value="1"/>
</dbReference>
<dbReference type="SMART" id="SM00267">
    <property type="entry name" value="GGDEF"/>
    <property type="match status" value="1"/>
</dbReference>
<dbReference type="SUPFAM" id="SSF46894">
    <property type="entry name" value="C-terminal effector domain of the bipartite response regulators"/>
    <property type="match status" value="1"/>
</dbReference>
<dbReference type="Pfam" id="PF00486">
    <property type="entry name" value="Trans_reg_C"/>
    <property type="match status" value="1"/>
</dbReference>
<dbReference type="RefSeq" id="WP_295815351.1">
    <property type="nucleotide sequence ID" value="NZ_JBHRZG010000024.1"/>
</dbReference>
<dbReference type="PROSITE" id="PS51755">
    <property type="entry name" value="OMPR_PHOB"/>
    <property type="match status" value="1"/>
</dbReference>
<dbReference type="InterPro" id="IPR001867">
    <property type="entry name" value="OmpR/PhoB-type_DNA-bd"/>
</dbReference>
<keyword evidence="2" id="KW-0902">Two-component regulatory system</keyword>
<dbReference type="SMART" id="SM00862">
    <property type="entry name" value="Trans_reg_C"/>
    <property type="match status" value="1"/>
</dbReference>
<evidence type="ECO:0000256" key="3">
    <source>
        <dbReference type="ARBA" id="ARBA00023015"/>
    </source>
</evidence>
<keyword evidence="3" id="KW-0805">Transcription regulation</keyword>
<dbReference type="InterPro" id="IPR016032">
    <property type="entry name" value="Sig_transdc_resp-reg_C-effctor"/>
</dbReference>
<evidence type="ECO:0000313" key="9">
    <source>
        <dbReference type="Proteomes" id="UP001595803"/>
    </source>
</evidence>
<dbReference type="EMBL" id="JBHRZG010000024">
    <property type="protein sequence ID" value="MFC3834616.1"/>
    <property type="molecule type" value="Genomic_DNA"/>
</dbReference>
<keyword evidence="1" id="KW-0597">Phosphoprotein</keyword>
<dbReference type="InterPro" id="IPR036388">
    <property type="entry name" value="WH-like_DNA-bd_sf"/>
</dbReference>